<dbReference type="PROSITE" id="PS50943">
    <property type="entry name" value="HTH_CROC1"/>
    <property type="match status" value="1"/>
</dbReference>
<protein>
    <submittedName>
        <fullName evidence="3">Addiction module antidote protein, HigA family</fullName>
    </submittedName>
</protein>
<organism evidence="3 4">
    <name type="scientific">Agathobacter rectalis</name>
    <dbReference type="NCBI Taxonomy" id="39491"/>
    <lineage>
        <taxon>Bacteria</taxon>
        <taxon>Bacillati</taxon>
        <taxon>Bacillota</taxon>
        <taxon>Clostridia</taxon>
        <taxon>Lachnospirales</taxon>
        <taxon>Lachnospiraceae</taxon>
        <taxon>Agathobacter</taxon>
    </lineage>
</organism>
<dbReference type="SMART" id="SM00530">
    <property type="entry name" value="HTH_XRE"/>
    <property type="match status" value="1"/>
</dbReference>
<dbReference type="RefSeq" id="WP_117718295.1">
    <property type="nucleotide sequence ID" value="NZ_QSTP01000001.1"/>
</dbReference>
<reference evidence="3 4" key="1">
    <citation type="submission" date="2018-08" db="EMBL/GenBank/DDBJ databases">
        <title>A genome reference for cultivated species of the human gut microbiota.</title>
        <authorList>
            <person name="Zou Y."/>
            <person name="Xue W."/>
            <person name="Luo G."/>
        </authorList>
    </citation>
    <scope>NUCLEOTIDE SEQUENCE [LARGE SCALE GENOMIC DNA]</scope>
    <source>
        <strain evidence="3 4">OM07-13</strain>
    </source>
</reference>
<dbReference type="InterPro" id="IPR001387">
    <property type="entry name" value="Cro/C1-type_HTH"/>
</dbReference>
<dbReference type="InterPro" id="IPR013430">
    <property type="entry name" value="Toxin_antidote_HigA"/>
</dbReference>
<dbReference type="PANTHER" id="PTHR36924:SF1">
    <property type="entry name" value="ANTITOXIN HIGA-1"/>
    <property type="match status" value="1"/>
</dbReference>
<dbReference type="AlphaFoldDB" id="A0A3E4YL96"/>
<evidence type="ECO:0000259" key="2">
    <source>
        <dbReference type="PROSITE" id="PS50943"/>
    </source>
</evidence>
<dbReference type="SUPFAM" id="SSF47413">
    <property type="entry name" value="lambda repressor-like DNA-binding domains"/>
    <property type="match status" value="1"/>
</dbReference>
<comment type="caution">
    <text evidence="3">The sequence shown here is derived from an EMBL/GenBank/DDBJ whole genome shotgun (WGS) entry which is preliminary data.</text>
</comment>
<dbReference type="PANTHER" id="PTHR36924">
    <property type="entry name" value="ANTITOXIN HIGA-1"/>
    <property type="match status" value="1"/>
</dbReference>
<dbReference type="Pfam" id="PF01381">
    <property type="entry name" value="HTH_3"/>
    <property type="match status" value="1"/>
</dbReference>
<evidence type="ECO:0000313" key="3">
    <source>
        <dbReference type="EMBL" id="RGM75536.1"/>
    </source>
</evidence>
<dbReference type="Proteomes" id="UP000260758">
    <property type="component" value="Unassembled WGS sequence"/>
</dbReference>
<evidence type="ECO:0000256" key="1">
    <source>
        <dbReference type="ARBA" id="ARBA00023125"/>
    </source>
</evidence>
<dbReference type="GO" id="GO:0003677">
    <property type="term" value="F:DNA binding"/>
    <property type="evidence" value="ECO:0007669"/>
    <property type="project" value="UniProtKB-KW"/>
</dbReference>
<sequence>METEQNTIGLSNDFIIHPGETLAEVLKDRKMSQKELAIRTRMTEKYISAVISGQENISSSFANKLEYALGIEKEFWINLQANYEREKKDVRENI</sequence>
<dbReference type="CDD" id="cd00093">
    <property type="entry name" value="HTH_XRE"/>
    <property type="match status" value="1"/>
</dbReference>
<keyword evidence="1" id="KW-0238">DNA-binding</keyword>
<dbReference type="InterPro" id="IPR010982">
    <property type="entry name" value="Lambda_DNA-bd_dom_sf"/>
</dbReference>
<feature type="domain" description="HTH cro/C1-type" evidence="2">
    <location>
        <begin position="22"/>
        <end position="76"/>
    </location>
</feature>
<dbReference type="Gene3D" id="1.10.260.40">
    <property type="entry name" value="lambda repressor-like DNA-binding domains"/>
    <property type="match status" value="1"/>
</dbReference>
<proteinExistence type="predicted"/>
<name>A0A3E4YL96_9FIRM</name>
<gene>
    <name evidence="3" type="primary">higA</name>
    <name evidence="3" type="ORF">DXB99_03140</name>
</gene>
<dbReference type="EMBL" id="QSTP01000001">
    <property type="protein sequence ID" value="RGM75536.1"/>
    <property type="molecule type" value="Genomic_DNA"/>
</dbReference>
<evidence type="ECO:0000313" key="4">
    <source>
        <dbReference type="Proteomes" id="UP000260758"/>
    </source>
</evidence>
<dbReference type="NCBIfam" id="TIGR02607">
    <property type="entry name" value="antidote_HigA"/>
    <property type="match status" value="1"/>
</dbReference>
<accession>A0A3E4YL96</accession>